<dbReference type="Pfam" id="PF04652">
    <property type="entry name" value="Vta1"/>
    <property type="match status" value="1"/>
</dbReference>
<dbReference type="PANTHER" id="PTHR46009:SF1">
    <property type="entry name" value="VACUOLAR PROTEIN SORTING-ASSOCIATED PROTEIN VTA1 HOMOLOG"/>
    <property type="match status" value="1"/>
</dbReference>
<dbReference type="RefSeq" id="XP_015600414.1">
    <property type="nucleotide sequence ID" value="XM_015744928.2"/>
</dbReference>
<feature type="compositionally biased region" description="Polar residues" evidence="9">
    <location>
        <begin position="262"/>
        <end position="279"/>
    </location>
</feature>
<keyword evidence="12" id="KW-1185">Reference proteome</keyword>
<dbReference type="GO" id="GO:0005771">
    <property type="term" value="C:multivesicular body"/>
    <property type="evidence" value="ECO:0007669"/>
    <property type="project" value="TreeGrafter"/>
</dbReference>
<reference evidence="13" key="1">
    <citation type="submission" date="2025-08" db="UniProtKB">
        <authorList>
            <consortium name="RefSeq"/>
        </authorList>
    </citation>
    <scope>IDENTIFICATION</scope>
</reference>
<dbReference type="Gene3D" id="1.20.5.420">
    <property type="entry name" value="Immunoglobulin FC, subunit C"/>
    <property type="match status" value="1"/>
</dbReference>
<evidence type="ECO:0000259" key="10">
    <source>
        <dbReference type="Pfam" id="PF04652"/>
    </source>
</evidence>
<feature type="compositionally biased region" description="Low complexity" evidence="9">
    <location>
        <begin position="287"/>
        <end position="296"/>
    </location>
</feature>
<evidence type="ECO:0000256" key="7">
    <source>
        <dbReference type="ARBA" id="ARBA00022927"/>
    </source>
</evidence>
<dbReference type="GO" id="GO:0010008">
    <property type="term" value="C:endosome membrane"/>
    <property type="evidence" value="ECO:0007669"/>
    <property type="project" value="UniProtKB-SubCell"/>
</dbReference>
<evidence type="ECO:0000256" key="4">
    <source>
        <dbReference type="ARBA" id="ARBA00022448"/>
    </source>
</evidence>
<dbReference type="PANTHER" id="PTHR46009">
    <property type="entry name" value="VACUOLAR PROTEIN SORTING-ASSOCIATED PROTEIN VTA1 HOMOLOG"/>
    <property type="match status" value="1"/>
</dbReference>
<dbReference type="Proteomes" id="UP000694920">
    <property type="component" value="Unplaced"/>
</dbReference>
<dbReference type="AlphaFoldDB" id="A0AAJ7C3H5"/>
<feature type="region of interest" description="Disordered" evidence="9">
    <location>
        <begin position="156"/>
        <end position="323"/>
    </location>
</feature>
<gene>
    <name evidence="13" type="primary">LOC107270168</name>
</gene>
<comment type="subcellular location">
    <subcellularLocation>
        <location evidence="2">Cytoplasm</location>
    </subcellularLocation>
    <subcellularLocation>
        <location evidence="1">Endosome membrane</location>
        <topology evidence="1">Peripheral membrane protein</topology>
    </subcellularLocation>
</comment>
<dbReference type="InterPro" id="IPR039431">
    <property type="entry name" value="Vta1/CALS_N"/>
</dbReference>
<dbReference type="GO" id="GO:0032511">
    <property type="term" value="P:late endosome to vacuole transport via multivesicular body sorting pathway"/>
    <property type="evidence" value="ECO:0007669"/>
    <property type="project" value="InterPro"/>
</dbReference>
<accession>A0AAJ7C3H5</accession>
<evidence type="ECO:0000256" key="5">
    <source>
        <dbReference type="ARBA" id="ARBA00022490"/>
    </source>
</evidence>
<keyword evidence="8" id="KW-0472">Membrane</keyword>
<sequence>MGGPVLPDIPAPLKSIQHYLKVATEHDQRDPVVSYWARLYALQTGLKLSTKTTEETNFLLKLMDWLESTKKAMHDNEAITNEVAAQAHLENWALKLFLYADKNDRASNFGKSVIQSFYTAGILYDVLTTFGELTEEAAQNRKYAKWKAAYIHNCLKNGETPMPGPMKDENEELEEDENNDVPPAPAEDSGEADDITVDEEANKEIEESQPAPDEDPIISQPAENDEPVTDAEPAGEDADGEAPRSQPAEPPPSDAYGFPSVPGSSNSTSPQPSQGNLSYPTLPTPVNPAANNPTPVSTKQGSRQSLQFDPEDYGGTPKTEGGVTLDMEELGKAQKYIKWAGSALNYDDVPTAVLNLQKALHLLTTGQDPA</sequence>
<feature type="domain" description="Vta1 C-terminal" evidence="11">
    <location>
        <begin position="330"/>
        <end position="364"/>
    </location>
</feature>
<feature type="domain" description="Vta1/callose synthase N-terminal" evidence="10">
    <location>
        <begin position="15"/>
        <end position="157"/>
    </location>
</feature>
<evidence type="ECO:0000256" key="3">
    <source>
        <dbReference type="ARBA" id="ARBA00007895"/>
    </source>
</evidence>
<dbReference type="GO" id="GO:0015031">
    <property type="term" value="P:protein transport"/>
    <property type="evidence" value="ECO:0007669"/>
    <property type="project" value="UniProtKB-KW"/>
</dbReference>
<evidence type="ECO:0000256" key="8">
    <source>
        <dbReference type="ARBA" id="ARBA00023136"/>
    </source>
</evidence>
<dbReference type="Gene3D" id="1.25.40.270">
    <property type="entry name" value="Vacuolar protein sorting-associated protein vta1"/>
    <property type="match status" value="1"/>
</dbReference>
<evidence type="ECO:0000256" key="1">
    <source>
        <dbReference type="ARBA" id="ARBA00004481"/>
    </source>
</evidence>
<keyword evidence="4" id="KW-0813">Transport</keyword>
<dbReference type="InterPro" id="IPR023175">
    <property type="entry name" value="Vta1/CALS_N_sf"/>
</dbReference>
<dbReference type="Pfam" id="PF18097">
    <property type="entry name" value="Vta1_C"/>
    <property type="match status" value="1"/>
</dbReference>
<keyword evidence="6" id="KW-0967">Endosome</keyword>
<comment type="similarity">
    <text evidence="3">Belongs to the VTA1 family.</text>
</comment>
<dbReference type="GeneID" id="107270168"/>
<protein>
    <submittedName>
        <fullName evidence="13">Vacuolar protein sorting-associated protein VTA1 homolog isoform X1</fullName>
    </submittedName>
</protein>
<feature type="compositionally biased region" description="Acidic residues" evidence="9">
    <location>
        <begin position="169"/>
        <end position="179"/>
    </location>
</feature>
<evidence type="ECO:0000313" key="12">
    <source>
        <dbReference type="Proteomes" id="UP000694920"/>
    </source>
</evidence>
<feature type="compositionally biased region" description="Acidic residues" evidence="9">
    <location>
        <begin position="188"/>
        <end position="199"/>
    </location>
</feature>
<evidence type="ECO:0000256" key="2">
    <source>
        <dbReference type="ARBA" id="ARBA00004496"/>
    </source>
</evidence>
<dbReference type="KEGG" id="ccin:107270168"/>
<dbReference type="CTD" id="51534"/>
<proteinExistence type="inferred from homology"/>
<evidence type="ECO:0000256" key="9">
    <source>
        <dbReference type="SAM" id="MobiDB-lite"/>
    </source>
</evidence>
<evidence type="ECO:0000256" key="6">
    <source>
        <dbReference type="ARBA" id="ARBA00022753"/>
    </source>
</evidence>
<feature type="compositionally biased region" description="Polar residues" evidence="9">
    <location>
        <begin position="297"/>
        <end position="307"/>
    </location>
</feature>
<organism evidence="12 13">
    <name type="scientific">Cephus cinctus</name>
    <name type="common">Wheat stem sawfly</name>
    <dbReference type="NCBI Taxonomy" id="211228"/>
    <lineage>
        <taxon>Eukaryota</taxon>
        <taxon>Metazoa</taxon>
        <taxon>Ecdysozoa</taxon>
        <taxon>Arthropoda</taxon>
        <taxon>Hexapoda</taxon>
        <taxon>Insecta</taxon>
        <taxon>Pterygota</taxon>
        <taxon>Neoptera</taxon>
        <taxon>Endopterygota</taxon>
        <taxon>Hymenoptera</taxon>
        <taxon>Cephoidea</taxon>
        <taxon>Cephidae</taxon>
        <taxon>Cephus</taxon>
    </lineage>
</organism>
<dbReference type="InterPro" id="IPR044538">
    <property type="entry name" value="Vta1-like"/>
</dbReference>
<evidence type="ECO:0000313" key="13">
    <source>
        <dbReference type="RefSeq" id="XP_015600414.1"/>
    </source>
</evidence>
<dbReference type="InterPro" id="IPR041212">
    <property type="entry name" value="Vta1_C"/>
</dbReference>
<keyword evidence="5" id="KW-0963">Cytoplasm</keyword>
<name>A0AAJ7C3H5_CEPCN</name>
<feature type="compositionally biased region" description="Acidic residues" evidence="9">
    <location>
        <begin position="223"/>
        <end position="240"/>
    </location>
</feature>
<keyword evidence="7" id="KW-0653">Protein transport</keyword>
<evidence type="ECO:0000259" key="11">
    <source>
        <dbReference type="Pfam" id="PF18097"/>
    </source>
</evidence>